<evidence type="ECO:0000313" key="1">
    <source>
        <dbReference type="EMBL" id="KIE42615.1"/>
    </source>
</evidence>
<protein>
    <recommendedName>
        <fullName evidence="3">Addiction module protein</fullName>
    </recommendedName>
</protein>
<comment type="caution">
    <text evidence="1">The sequence shown here is derived from an EMBL/GenBank/DDBJ whole genome shotgun (WGS) entry which is preliminary data.</text>
</comment>
<evidence type="ECO:0008006" key="3">
    <source>
        <dbReference type="Google" id="ProtNLM"/>
    </source>
</evidence>
<reference evidence="1 2" key="1">
    <citation type="submission" date="2015-01" db="EMBL/GenBank/DDBJ databases">
        <title>Genome sequence of the anaerobic bacterium Geobacter soli GSS01, a dissimilatory Fe(III) reducer from soil.</title>
        <authorList>
            <person name="Yang G."/>
            <person name="Zhou S."/>
        </authorList>
    </citation>
    <scope>NUCLEOTIDE SEQUENCE [LARGE SCALE GENOMIC DNA]</scope>
    <source>
        <strain evidence="1 2">GSS01</strain>
    </source>
</reference>
<dbReference type="AlphaFoldDB" id="A0A0C1U4C1"/>
<organism evidence="1 2">
    <name type="scientific">Geobacter soli</name>
    <dbReference type="NCBI Taxonomy" id="1510391"/>
    <lineage>
        <taxon>Bacteria</taxon>
        <taxon>Pseudomonadati</taxon>
        <taxon>Thermodesulfobacteriota</taxon>
        <taxon>Desulfuromonadia</taxon>
        <taxon>Geobacterales</taxon>
        <taxon>Geobacteraceae</taxon>
        <taxon>Geobacter</taxon>
    </lineage>
</organism>
<name>A0A0C1U4C1_9BACT</name>
<dbReference type="EMBL" id="JXBL01000001">
    <property type="protein sequence ID" value="KIE42615.1"/>
    <property type="molecule type" value="Genomic_DNA"/>
</dbReference>
<proteinExistence type="predicted"/>
<keyword evidence="2" id="KW-1185">Reference proteome</keyword>
<dbReference type="InterPro" id="IPR013406">
    <property type="entry name" value="CHP02574_addiction_mod"/>
</dbReference>
<dbReference type="Pfam" id="PF09720">
    <property type="entry name" value="Unstab_antitox"/>
    <property type="match status" value="1"/>
</dbReference>
<gene>
    <name evidence="1" type="ORF">SE37_08230</name>
</gene>
<accession>A0A0C1U4C1</accession>
<dbReference type="Proteomes" id="UP000031433">
    <property type="component" value="Unassembled WGS sequence"/>
</dbReference>
<sequence length="72" mass="8222">MMHTKKEVLAEALALPPVERAELIEELLSSFGFADRERLDQLWAAEAEERIDAYERGDITAESIESVFEKIN</sequence>
<evidence type="ECO:0000313" key="2">
    <source>
        <dbReference type="Proteomes" id="UP000031433"/>
    </source>
</evidence>
<dbReference type="NCBIfam" id="TIGR02574">
    <property type="entry name" value="stabl_TIGR02574"/>
    <property type="match status" value="1"/>
</dbReference>